<accession>A0A1M6R2F9</accession>
<organism evidence="1 2">
    <name type="scientific">Alicyclobacillus tolerans</name>
    <dbReference type="NCBI Taxonomy" id="90970"/>
    <lineage>
        <taxon>Bacteria</taxon>
        <taxon>Bacillati</taxon>
        <taxon>Bacillota</taxon>
        <taxon>Bacilli</taxon>
        <taxon>Bacillales</taxon>
        <taxon>Alicyclobacillaceae</taxon>
        <taxon>Alicyclobacillus</taxon>
    </lineage>
</organism>
<proteinExistence type="predicted"/>
<name>A0A1M6R2F9_9BACL</name>
<dbReference type="Proteomes" id="UP000184016">
    <property type="component" value="Unassembled WGS sequence"/>
</dbReference>
<dbReference type="EMBL" id="FRAF01000011">
    <property type="protein sequence ID" value="SHK26632.1"/>
    <property type="molecule type" value="Genomic_DNA"/>
</dbReference>
<dbReference type="RefSeq" id="WP_278247852.1">
    <property type="nucleotide sequence ID" value="NZ_FRAF01000011.1"/>
</dbReference>
<evidence type="ECO:0000313" key="2">
    <source>
        <dbReference type="Proteomes" id="UP000184016"/>
    </source>
</evidence>
<protein>
    <submittedName>
        <fullName evidence="1">Uncharacterized protein</fullName>
    </submittedName>
</protein>
<reference evidence="2" key="1">
    <citation type="submission" date="2016-11" db="EMBL/GenBank/DDBJ databases">
        <authorList>
            <person name="Varghese N."/>
            <person name="Submissions S."/>
        </authorList>
    </citation>
    <scope>NUCLEOTIDE SEQUENCE [LARGE SCALE GENOMIC DNA]</scope>
    <source>
        <strain evidence="2">USBA-503</strain>
    </source>
</reference>
<dbReference type="AlphaFoldDB" id="A0A1M6R2F9"/>
<keyword evidence="2" id="KW-1185">Reference proteome</keyword>
<evidence type="ECO:0000313" key="1">
    <source>
        <dbReference type="EMBL" id="SHK26632.1"/>
    </source>
</evidence>
<gene>
    <name evidence="1" type="ORF">SAMN05443507_11140</name>
</gene>
<sequence length="40" mass="4421">MLSGIGVADKAILIDKATIQQMGRFLWQIKVSMIVDFLGL</sequence>